<evidence type="ECO:0000313" key="3">
    <source>
        <dbReference type="Proteomes" id="UP001066276"/>
    </source>
</evidence>
<evidence type="ECO:0000313" key="2">
    <source>
        <dbReference type="EMBL" id="KAJ1149085.1"/>
    </source>
</evidence>
<organism evidence="2 3">
    <name type="scientific">Pleurodeles waltl</name>
    <name type="common">Iberian ribbed newt</name>
    <dbReference type="NCBI Taxonomy" id="8319"/>
    <lineage>
        <taxon>Eukaryota</taxon>
        <taxon>Metazoa</taxon>
        <taxon>Chordata</taxon>
        <taxon>Craniata</taxon>
        <taxon>Vertebrata</taxon>
        <taxon>Euteleostomi</taxon>
        <taxon>Amphibia</taxon>
        <taxon>Batrachia</taxon>
        <taxon>Caudata</taxon>
        <taxon>Salamandroidea</taxon>
        <taxon>Salamandridae</taxon>
        <taxon>Pleurodelinae</taxon>
        <taxon>Pleurodeles</taxon>
    </lineage>
</organism>
<comment type="caution">
    <text evidence="2">The sequence shown here is derived from an EMBL/GenBank/DDBJ whole genome shotgun (WGS) entry which is preliminary data.</text>
</comment>
<dbReference type="Proteomes" id="UP001066276">
    <property type="component" value="Chromosome 5"/>
</dbReference>
<keyword evidence="3" id="KW-1185">Reference proteome</keyword>
<reference evidence="2" key="1">
    <citation type="journal article" date="2022" name="bioRxiv">
        <title>Sequencing and chromosome-scale assembly of the giantPleurodeles waltlgenome.</title>
        <authorList>
            <person name="Brown T."/>
            <person name="Elewa A."/>
            <person name="Iarovenko S."/>
            <person name="Subramanian E."/>
            <person name="Araus A.J."/>
            <person name="Petzold A."/>
            <person name="Susuki M."/>
            <person name="Suzuki K.-i.T."/>
            <person name="Hayashi T."/>
            <person name="Toyoda A."/>
            <person name="Oliveira C."/>
            <person name="Osipova E."/>
            <person name="Leigh N.D."/>
            <person name="Simon A."/>
            <person name="Yun M.H."/>
        </authorList>
    </citation>
    <scope>NUCLEOTIDE SEQUENCE</scope>
    <source>
        <strain evidence="2">20211129_DDA</strain>
        <tissue evidence="2">Liver</tissue>
    </source>
</reference>
<name>A0AAV7RAE1_PLEWA</name>
<accession>A0AAV7RAE1</accession>
<feature type="region of interest" description="Disordered" evidence="1">
    <location>
        <begin position="37"/>
        <end position="56"/>
    </location>
</feature>
<dbReference type="EMBL" id="JANPWB010000009">
    <property type="protein sequence ID" value="KAJ1149085.1"/>
    <property type="molecule type" value="Genomic_DNA"/>
</dbReference>
<protein>
    <recommendedName>
        <fullName evidence="4">Transposase</fullName>
    </recommendedName>
</protein>
<sequence length="80" mass="8844">MLLSLQRRLESCSRVIRSYVRRRLALANSMGAIPVERADSRWPPKKNRTGPSGPAKVHGHVLVAALYCESISREGLTESG</sequence>
<dbReference type="AlphaFoldDB" id="A0AAV7RAE1"/>
<proteinExistence type="predicted"/>
<evidence type="ECO:0008006" key="4">
    <source>
        <dbReference type="Google" id="ProtNLM"/>
    </source>
</evidence>
<evidence type="ECO:0000256" key="1">
    <source>
        <dbReference type="SAM" id="MobiDB-lite"/>
    </source>
</evidence>
<gene>
    <name evidence="2" type="ORF">NDU88_001903</name>
</gene>